<dbReference type="Proteomes" id="UP000199476">
    <property type="component" value="Unassembled WGS sequence"/>
</dbReference>
<dbReference type="SUPFAM" id="SSF51703">
    <property type="entry name" value="Cobalamin (vitamin B12)-dependent enzymes"/>
    <property type="match status" value="1"/>
</dbReference>
<dbReference type="Pfam" id="PF16552">
    <property type="entry name" value="OAM_alpha"/>
    <property type="match status" value="1"/>
</dbReference>
<feature type="region of interest" description="Disordered" evidence="1">
    <location>
        <begin position="1"/>
        <end position="21"/>
    </location>
</feature>
<dbReference type="RefSeq" id="WP_089761061.1">
    <property type="nucleotide sequence ID" value="NZ_FNGO01000018.1"/>
</dbReference>
<evidence type="ECO:0000259" key="2">
    <source>
        <dbReference type="Pfam" id="PF16552"/>
    </source>
</evidence>
<dbReference type="GO" id="GO:0031419">
    <property type="term" value="F:cobalamin binding"/>
    <property type="evidence" value="ECO:0007669"/>
    <property type="project" value="InterPro"/>
</dbReference>
<dbReference type="Gene3D" id="6.10.250.2220">
    <property type="match status" value="1"/>
</dbReference>
<evidence type="ECO:0000256" key="1">
    <source>
        <dbReference type="SAM" id="MobiDB-lite"/>
    </source>
</evidence>
<proteinExistence type="predicted"/>
<dbReference type="EMBL" id="FNGO01000018">
    <property type="protein sequence ID" value="SDM13784.1"/>
    <property type="molecule type" value="Genomic_DNA"/>
</dbReference>
<evidence type="ECO:0000313" key="4">
    <source>
        <dbReference type="Proteomes" id="UP000199476"/>
    </source>
</evidence>
<protein>
    <submittedName>
        <fullName evidence="3">D-ornithine 4,5-aminomutase S subunit</fullName>
    </submittedName>
</protein>
<dbReference type="AlphaFoldDB" id="A0A1G9QS24"/>
<gene>
    <name evidence="3" type="ORF">SAMN04488692_1187</name>
</gene>
<organism evidence="3 4">
    <name type="scientific">Halarsenatibacter silvermanii</name>
    <dbReference type="NCBI Taxonomy" id="321763"/>
    <lineage>
        <taxon>Bacteria</taxon>
        <taxon>Bacillati</taxon>
        <taxon>Bacillota</taxon>
        <taxon>Clostridia</taxon>
        <taxon>Halanaerobiales</taxon>
        <taxon>Halarsenatibacteraceae</taxon>
        <taxon>Halarsenatibacter</taxon>
    </lineage>
</organism>
<reference evidence="3 4" key="1">
    <citation type="submission" date="2016-10" db="EMBL/GenBank/DDBJ databases">
        <authorList>
            <person name="de Groot N.N."/>
        </authorList>
    </citation>
    <scope>NUCLEOTIDE SEQUENCE [LARGE SCALE GENOMIC DNA]</scope>
    <source>
        <strain evidence="3 4">SLAS-1</strain>
    </source>
</reference>
<name>A0A1G9QS24_9FIRM</name>
<dbReference type="OrthoDB" id="5147116at2"/>
<sequence>MPERRDDNFAERREHMSDMSEEELREKFWNLSEEIVDPIIELARSHTSPSIERSVLLRMGFDSQEAKAIVKKVMEAELLGKGAGHVVLKISEKDNISIREAGLRIKNGRLEVREMQSLFTEEGGGG</sequence>
<keyword evidence="4" id="KW-1185">Reference proteome</keyword>
<evidence type="ECO:0000313" key="3">
    <source>
        <dbReference type="EMBL" id="SDM13784.1"/>
    </source>
</evidence>
<accession>A0A1G9QS24</accession>
<dbReference type="InterPro" id="IPR016176">
    <property type="entry name" value="Cbl-dep_enz_cat"/>
</dbReference>
<dbReference type="Gene3D" id="1.10.8.1000">
    <property type="entry name" value="Ornithine 4,5 aminomutase S component, alpha subunit-like"/>
    <property type="match status" value="1"/>
</dbReference>
<dbReference type="InterPro" id="IPR015130">
    <property type="entry name" value="Lys-AminoMut_A"/>
</dbReference>
<feature type="domain" description="D-Lysine 5,6-aminomutase alpha subunit" evidence="2">
    <location>
        <begin position="4"/>
        <end position="110"/>
    </location>
</feature>
<dbReference type="STRING" id="321763.SAMN04488692_1187"/>
<dbReference type="GO" id="GO:0003824">
    <property type="term" value="F:catalytic activity"/>
    <property type="evidence" value="ECO:0007669"/>
    <property type="project" value="InterPro"/>
</dbReference>